<feature type="transmembrane region" description="Helical" evidence="7">
    <location>
        <begin position="223"/>
        <end position="245"/>
    </location>
</feature>
<evidence type="ECO:0000313" key="9">
    <source>
        <dbReference type="EMBL" id="MTE22318.1"/>
    </source>
</evidence>
<dbReference type="CDD" id="cd17324">
    <property type="entry name" value="MFS_NepI_like"/>
    <property type="match status" value="1"/>
</dbReference>
<protein>
    <submittedName>
        <fullName evidence="9">MFS transporter</fullName>
    </submittedName>
</protein>
<feature type="transmembrane region" description="Helical" evidence="7">
    <location>
        <begin position="92"/>
        <end position="112"/>
    </location>
</feature>
<sequence length="407" mass="42170">MTTADSGEVTALRLDPEPTEERLPHPKLLAFTAAGFLAIMTETMPAGLLPQIGRGLGVSEGLAGQLVTLYAVGSVIAAIPVIAATRSVRRRPLLLCAVGGLFVFNSVTALSTNYTITLGARFVAGMAAGVIWGLLAGYARRLVPEHLQGRALAVVGVGQPIALTFGVPLGTWLGTIFGWQGVFWVMSAVALLLMVWVSALVPDFPGQTAEQRRPIREIFLMPGIRSILAVIFLWILAHNVLYTYIAPFMGQAGLGDRVDVMLLVFGATAIVGIWFTGMFVDRGLRAITLLSLAGLAVASLVLGIGHDSPVAVVVGVVAWGLTFGGAPTLLQTAIADTAGDGADVAQSMLVTVFNLAVAGGGVVGGLLLESTGAASFPWVLLALSLFALAVVGAARTHGFKPGPRVSG</sequence>
<dbReference type="InterPro" id="IPR036259">
    <property type="entry name" value="MFS_trans_sf"/>
</dbReference>
<keyword evidence="5 7" id="KW-0472">Membrane</keyword>
<evidence type="ECO:0000256" key="6">
    <source>
        <dbReference type="SAM" id="MobiDB-lite"/>
    </source>
</evidence>
<reference evidence="9 10" key="1">
    <citation type="submission" date="2019-11" db="EMBL/GenBank/DDBJ databases">
        <authorList>
            <person name="Yuan L."/>
        </authorList>
    </citation>
    <scope>NUCLEOTIDE SEQUENCE [LARGE SCALE GENOMIC DNA]</scope>
    <source>
        <strain evidence="9 10">TRM43335</strain>
    </source>
</reference>
<feature type="transmembrane region" description="Helical" evidence="7">
    <location>
        <begin position="62"/>
        <end position="85"/>
    </location>
</feature>
<comment type="subcellular location">
    <subcellularLocation>
        <location evidence="1">Cell membrane</location>
        <topology evidence="1">Multi-pass membrane protein</topology>
    </subcellularLocation>
</comment>
<evidence type="ECO:0000256" key="4">
    <source>
        <dbReference type="ARBA" id="ARBA00022989"/>
    </source>
</evidence>
<dbReference type="GO" id="GO:0022857">
    <property type="term" value="F:transmembrane transporter activity"/>
    <property type="evidence" value="ECO:0007669"/>
    <property type="project" value="InterPro"/>
</dbReference>
<feature type="transmembrane region" description="Helical" evidence="7">
    <location>
        <begin position="118"/>
        <end position="139"/>
    </location>
</feature>
<keyword evidence="3 7" id="KW-0812">Transmembrane</keyword>
<accession>A0A6G2BJ77</accession>
<evidence type="ECO:0000256" key="2">
    <source>
        <dbReference type="ARBA" id="ARBA00022475"/>
    </source>
</evidence>
<dbReference type="RefSeq" id="WP_155072819.1">
    <property type="nucleotide sequence ID" value="NZ_WIXO01000001.1"/>
</dbReference>
<proteinExistence type="predicted"/>
<comment type="caution">
    <text evidence="9">The sequence shown here is derived from an EMBL/GenBank/DDBJ whole genome shotgun (WGS) entry which is preliminary data.</text>
</comment>
<feature type="transmembrane region" description="Helical" evidence="7">
    <location>
        <begin position="310"/>
        <end position="335"/>
    </location>
</feature>
<dbReference type="InterPro" id="IPR011701">
    <property type="entry name" value="MFS"/>
</dbReference>
<dbReference type="PANTHER" id="PTHR43124:SF3">
    <property type="entry name" value="CHLORAMPHENICOL EFFLUX PUMP RV0191"/>
    <property type="match status" value="1"/>
</dbReference>
<dbReference type="PANTHER" id="PTHR43124">
    <property type="entry name" value="PURINE EFFLUX PUMP PBUE"/>
    <property type="match status" value="1"/>
</dbReference>
<dbReference type="Proteomes" id="UP000473014">
    <property type="component" value="Unassembled WGS sequence"/>
</dbReference>
<feature type="transmembrane region" description="Helical" evidence="7">
    <location>
        <begin position="181"/>
        <end position="202"/>
    </location>
</feature>
<evidence type="ECO:0000256" key="5">
    <source>
        <dbReference type="ARBA" id="ARBA00023136"/>
    </source>
</evidence>
<evidence type="ECO:0000259" key="8">
    <source>
        <dbReference type="PROSITE" id="PS50850"/>
    </source>
</evidence>
<feature type="region of interest" description="Disordered" evidence="6">
    <location>
        <begin position="1"/>
        <end position="21"/>
    </location>
</feature>
<gene>
    <name evidence="9" type="ORF">F0L17_25095</name>
</gene>
<feature type="transmembrane region" description="Helical" evidence="7">
    <location>
        <begin position="151"/>
        <end position="175"/>
    </location>
</feature>
<feature type="transmembrane region" description="Helical" evidence="7">
    <location>
        <begin position="347"/>
        <end position="368"/>
    </location>
</feature>
<evidence type="ECO:0000256" key="3">
    <source>
        <dbReference type="ARBA" id="ARBA00022692"/>
    </source>
</evidence>
<feature type="domain" description="Major facilitator superfamily (MFS) profile" evidence="8">
    <location>
        <begin position="27"/>
        <end position="404"/>
    </location>
</feature>
<organism evidence="9 10">
    <name type="scientific">Streptomyces taklimakanensis</name>
    <dbReference type="NCBI Taxonomy" id="2569853"/>
    <lineage>
        <taxon>Bacteria</taxon>
        <taxon>Bacillati</taxon>
        <taxon>Actinomycetota</taxon>
        <taxon>Actinomycetes</taxon>
        <taxon>Kitasatosporales</taxon>
        <taxon>Streptomycetaceae</taxon>
        <taxon>Streptomyces</taxon>
    </lineage>
</organism>
<feature type="transmembrane region" description="Helical" evidence="7">
    <location>
        <begin position="28"/>
        <end position="50"/>
    </location>
</feature>
<feature type="transmembrane region" description="Helical" evidence="7">
    <location>
        <begin position="374"/>
        <end position="394"/>
    </location>
</feature>
<feature type="transmembrane region" description="Helical" evidence="7">
    <location>
        <begin position="260"/>
        <end position="280"/>
    </location>
</feature>
<dbReference type="Gene3D" id="1.20.1250.20">
    <property type="entry name" value="MFS general substrate transporter like domains"/>
    <property type="match status" value="1"/>
</dbReference>
<keyword evidence="4 7" id="KW-1133">Transmembrane helix</keyword>
<dbReference type="InterPro" id="IPR020846">
    <property type="entry name" value="MFS_dom"/>
</dbReference>
<keyword evidence="2" id="KW-1003">Cell membrane</keyword>
<feature type="transmembrane region" description="Helical" evidence="7">
    <location>
        <begin position="287"/>
        <end position="304"/>
    </location>
</feature>
<dbReference type="OrthoDB" id="2810795at2"/>
<dbReference type="InterPro" id="IPR050189">
    <property type="entry name" value="MFS_Efflux_Transporters"/>
</dbReference>
<dbReference type="EMBL" id="WIXO01000001">
    <property type="protein sequence ID" value="MTE22318.1"/>
    <property type="molecule type" value="Genomic_DNA"/>
</dbReference>
<name>A0A6G2BJ77_9ACTN</name>
<dbReference type="PROSITE" id="PS50850">
    <property type="entry name" value="MFS"/>
    <property type="match status" value="1"/>
</dbReference>
<dbReference type="SUPFAM" id="SSF103473">
    <property type="entry name" value="MFS general substrate transporter"/>
    <property type="match status" value="1"/>
</dbReference>
<evidence type="ECO:0000313" key="10">
    <source>
        <dbReference type="Proteomes" id="UP000473014"/>
    </source>
</evidence>
<dbReference type="AlphaFoldDB" id="A0A6G2BJ77"/>
<dbReference type="GO" id="GO:0005886">
    <property type="term" value="C:plasma membrane"/>
    <property type="evidence" value="ECO:0007669"/>
    <property type="project" value="UniProtKB-SubCell"/>
</dbReference>
<keyword evidence="10" id="KW-1185">Reference proteome</keyword>
<evidence type="ECO:0000256" key="1">
    <source>
        <dbReference type="ARBA" id="ARBA00004651"/>
    </source>
</evidence>
<evidence type="ECO:0000256" key="7">
    <source>
        <dbReference type="SAM" id="Phobius"/>
    </source>
</evidence>
<dbReference type="Pfam" id="PF07690">
    <property type="entry name" value="MFS_1"/>
    <property type="match status" value="1"/>
</dbReference>